<dbReference type="Pfam" id="PF00581">
    <property type="entry name" value="Rhodanese"/>
    <property type="match status" value="1"/>
</dbReference>
<comment type="caution">
    <text evidence="3">The sequence shown here is derived from an EMBL/GenBank/DDBJ whole genome shotgun (WGS) entry which is preliminary data.</text>
</comment>
<dbReference type="PANTHER" id="PTHR43031:SF18">
    <property type="entry name" value="RHODANESE-RELATED SULFURTRANSFERASES"/>
    <property type="match status" value="1"/>
</dbReference>
<dbReference type="InterPro" id="IPR036873">
    <property type="entry name" value="Rhodanese-like_dom_sf"/>
</dbReference>
<keyword evidence="1" id="KW-0472">Membrane</keyword>
<feature type="domain" description="Rhodanese" evidence="2">
    <location>
        <begin position="66"/>
        <end position="156"/>
    </location>
</feature>
<reference evidence="3" key="1">
    <citation type="journal article" date="2014" name="Int. J. Syst. Evol. Microbiol.">
        <title>Complete genome sequence of Corynebacterium casei LMG S-19264T (=DSM 44701T), isolated from a smear-ripened cheese.</title>
        <authorList>
            <consortium name="US DOE Joint Genome Institute (JGI-PGF)"/>
            <person name="Walter F."/>
            <person name="Albersmeier A."/>
            <person name="Kalinowski J."/>
            <person name="Ruckert C."/>
        </authorList>
    </citation>
    <scope>NUCLEOTIDE SEQUENCE</scope>
    <source>
        <strain evidence="3">JCM 13306</strain>
    </source>
</reference>
<dbReference type="SMART" id="SM00450">
    <property type="entry name" value="RHOD"/>
    <property type="match status" value="1"/>
</dbReference>
<evidence type="ECO:0000313" key="4">
    <source>
        <dbReference type="Proteomes" id="UP000623958"/>
    </source>
</evidence>
<protein>
    <submittedName>
        <fullName evidence="3">Membrane protein</fullName>
    </submittedName>
</protein>
<accession>A0A919KIM8</accession>
<gene>
    <name evidence="3" type="ORF">GCM10009090_20920</name>
</gene>
<dbReference type="EMBL" id="BNBA01000014">
    <property type="protein sequence ID" value="GHH54315.1"/>
    <property type="molecule type" value="Genomic_DNA"/>
</dbReference>
<dbReference type="Gene3D" id="3.40.250.10">
    <property type="entry name" value="Rhodanese-like domain"/>
    <property type="match status" value="1"/>
</dbReference>
<sequence>MRQSPARFIDPREPVNLEELQAFAGRNPMLSIALVGLTLAIIVTEIARLFRGYKAIKPVELTRLINSDNALVVDLSAAADYEKGHIAGSRNAVAGKFDAGHKLVTDRKSQPVVLVCRNGTASAAAAKKLKQAGFEKVYWLEGGIPAWQQADLPLVKGRA</sequence>
<keyword evidence="4" id="KW-1185">Reference proteome</keyword>
<dbReference type="CDD" id="cd00158">
    <property type="entry name" value="RHOD"/>
    <property type="match status" value="1"/>
</dbReference>
<evidence type="ECO:0000313" key="3">
    <source>
        <dbReference type="EMBL" id="GHH54315.1"/>
    </source>
</evidence>
<dbReference type="PROSITE" id="PS50206">
    <property type="entry name" value="RHODANESE_3"/>
    <property type="match status" value="1"/>
</dbReference>
<organism evidence="3 4">
    <name type="scientific">Xanthomonas boreopolis</name>
    <dbReference type="NCBI Taxonomy" id="86183"/>
    <lineage>
        <taxon>Bacteria</taxon>
        <taxon>Pseudomonadati</taxon>
        <taxon>Pseudomonadota</taxon>
        <taxon>Gammaproteobacteria</taxon>
        <taxon>Lysobacterales</taxon>
        <taxon>Lysobacteraceae</taxon>
        <taxon>Xanthomonas</taxon>
    </lineage>
</organism>
<reference evidence="3" key="2">
    <citation type="submission" date="2020-09" db="EMBL/GenBank/DDBJ databases">
        <authorList>
            <person name="Sun Q."/>
            <person name="Ohkuma M."/>
        </authorList>
    </citation>
    <scope>NUCLEOTIDE SEQUENCE</scope>
    <source>
        <strain evidence="3">JCM 13306</strain>
    </source>
</reference>
<dbReference type="PANTHER" id="PTHR43031">
    <property type="entry name" value="FAD-DEPENDENT OXIDOREDUCTASE"/>
    <property type="match status" value="1"/>
</dbReference>
<dbReference type="InterPro" id="IPR050229">
    <property type="entry name" value="GlpE_sulfurtransferase"/>
</dbReference>
<feature type="transmembrane region" description="Helical" evidence="1">
    <location>
        <begin position="29"/>
        <end position="50"/>
    </location>
</feature>
<evidence type="ECO:0000256" key="1">
    <source>
        <dbReference type="SAM" id="Phobius"/>
    </source>
</evidence>
<keyword evidence="1" id="KW-0812">Transmembrane</keyword>
<dbReference type="AlphaFoldDB" id="A0A919KIM8"/>
<dbReference type="InterPro" id="IPR001763">
    <property type="entry name" value="Rhodanese-like_dom"/>
</dbReference>
<evidence type="ECO:0000259" key="2">
    <source>
        <dbReference type="PROSITE" id="PS50206"/>
    </source>
</evidence>
<keyword evidence="1" id="KW-1133">Transmembrane helix</keyword>
<dbReference type="SUPFAM" id="SSF52821">
    <property type="entry name" value="Rhodanese/Cell cycle control phosphatase"/>
    <property type="match status" value="1"/>
</dbReference>
<dbReference type="Proteomes" id="UP000623958">
    <property type="component" value="Unassembled WGS sequence"/>
</dbReference>
<name>A0A919KIM8_9XANT</name>
<proteinExistence type="predicted"/>